<feature type="compositionally biased region" description="Pro residues" evidence="1">
    <location>
        <begin position="246"/>
        <end position="259"/>
    </location>
</feature>
<reference evidence="2" key="1">
    <citation type="journal article" date="2020" name="Stud. Mycol.">
        <title>101 Dothideomycetes genomes: a test case for predicting lifestyles and emergence of pathogens.</title>
        <authorList>
            <person name="Haridas S."/>
            <person name="Albert R."/>
            <person name="Binder M."/>
            <person name="Bloem J."/>
            <person name="Labutti K."/>
            <person name="Salamov A."/>
            <person name="Andreopoulos B."/>
            <person name="Baker S."/>
            <person name="Barry K."/>
            <person name="Bills G."/>
            <person name="Bluhm B."/>
            <person name="Cannon C."/>
            <person name="Castanera R."/>
            <person name="Culley D."/>
            <person name="Daum C."/>
            <person name="Ezra D."/>
            <person name="Gonzalez J."/>
            <person name="Henrissat B."/>
            <person name="Kuo A."/>
            <person name="Liang C."/>
            <person name="Lipzen A."/>
            <person name="Lutzoni F."/>
            <person name="Magnuson J."/>
            <person name="Mondo S."/>
            <person name="Nolan M."/>
            <person name="Ohm R."/>
            <person name="Pangilinan J."/>
            <person name="Park H.-J."/>
            <person name="Ramirez L."/>
            <person name="Alfaro M."/>
            <person name="Sun H."/>
            <person name="Tritt A."/>
            <person name="Yoshinaga Y."/>
            <person name="Zwiers L.-H."/>
            <person name="Turgeon B."/>
            <person name="Goodwin S."/>
            <person name="Spatafora J."/>
            <person name="Crous P."/>
            <person name="Grigoriev I."/>
        </authorList>
    </citation>
    <scope>NUCLEOTIDE SEQUENCE</scope>
    <source>
        <strain evidence="2">ATCC 16933</strain>
    </source>
</reference>
<evidence type="ECO:0000313" key="2">
    <source>
        <dbReference type="EMBL" id="KAF2459442.1"/>
    </source>
</evidence>
<evidence type="ECO:0000313" key="3">
    <source>
        <dbReference type="Proteomes" id="UP000799766"/>
    </source>
</evidence>
<name>A0A6A6P6S7_9PEZI</name>
<gene>
    <name evidence="2" type="ORF">BDY21DRAFT_413985</name>
</gene>
<proteinExistence type="predicted"/>
<dbReference type="PANTHER" id="PTHR36142">
    <property type="entry name" value="METALLO-HYDROLASE/OXIDOREDUCTASE SUPERFAMILY PROTEIN"/>
    <property type="match status" value="1"/>
</dbReference>
<protein>
    <recommendedName>
        <fullName evidence="4">Beta-lactamase superfamily domain-containing protein</fullName>
    </recommendedName>
</protein>
<accession>A0A6A6P6S7</accession>
<feature type="region of interest" description="Disordered" evidence="1">
    <location>
        <begin position="72"/>
        <end position="97"/>
    </location>
</feature>
<feature type="compositionally biased region" description="Basic and acidic residues" evidence="1">
    <location>
        <begin position="230"/>
        <end position="240"/>
    </location>
</feature>
<evidence type="ECO:0008006" key="4">
    <source>
        <dbReference type="Google" id="ProtNLM"/>
    </source>
</evidence>
<evidence type="ECO:0000256" key="1">
    <source>
        <dbReference type="SAM" id="MobiDB-lite"/>
    </source>
</evidence>
<sequence length="411" mass="42516">MSLTVRALNGDTSFLLTFAPSSAPPARDGRGASSSFPGSFTILIDPWLYEAGPAKILSPRFSVASLPPVRIGSANGTTPPTAGDGRANGAGAGNARDPSVLTSLADLPPGVPDLVLISQDKPDHCHLNTLRTLPRATDALILAAPAAARKIRRMRHFAPSVRVLPLPAYDASAAVVAIDIPPPTPSSPASAPGQVTVARIRQPRDVAGVHDALAITYRAPTTVLSLRPAGEAHDHDHDLSTARPPISAPLPIAPSPSSPLSPSSSSPSPTTPHEPTLSVLYAPHGIHAALLRPYLSAHLVPRRGALPLTCLLHSFDEVRNPWWMGGAIAHGAPGGAAVVRLCGARAWLAAHDAVKRLAGLGVARTVVTRWGVQDVRRALRDGAAADAPAAGTGETEVVSLEVGEEFTVSVV</sequence>
<organism evidence="2 3">
    <name type="scientific">Lineolata rhizophorae</name>
    <dbReference type="NCBI Taxonomy" id="578093"/>
    <lineage>
        <taxon>Eukaryota</taxon>
        <taxon>Fungi</taxon>
        <taxon>Dikarya</taxon>
        <taxon>Ascomycota</taxon>
        <taxon>Pezizomycotina</taxon>
        <taxon>Dothideomycetes</taxon>
        <taxon>Dothideomycetes incertae sedis</taxon>
        <taxon>Lineolatales</taxon>
        <taxon>Lineolataceae</taxon>
        <taxon>Lineolata</taxon>
    </lineage>
</organism>
<feature type="region of interest" description="Disordered" evidence="1">
    <location>
        <begin position="229"/>
        <end position="277"/>
    </location>
</feature>
<dbReference type="Proteomes" id="UP000799766">
    <property type="component" value="Unassembled WGS sequence"/>
</dbReference>
<dbReference type="Gene3D" id="3.60.15.10">
    <property type="entry name" value="Ribonuclease Z/Hydroxyacylglutathione hydrolase-like"/>
    <property type="match status" value="1"/>
</dbReference>
<dbReference type="InterPro" id="IPR036866">
    <property type="entry name" value="RibonucZ/Hydroxyglut_hydro"/>
</dbReference>
<dbReference type="AlphaFoldDB" id="A0A6A6P6S7"/>
<keyword evidence="3" id="KW-1185">Reference proteome</keyword>
<dbReference type="EMBL" id="MU001675">
    <property type="protein sequence ID" value="KAF2459442.1"/>
    <property type="molecule type" value="Genomic_DNA"/>
</dbReference>
<dbReference type="OrthoDB" id="332863at2759"/>
<dbReference type="PANTHER" id="PTHR36142:SF5">
    <property type="entry name" value="METALLO-BETA-LACTAMASE DOMAIN-CONTAINING PROTEIN"/>
    <property type="match status" value="1"/>
</dbReference>